<dbReference type="InterPro" id="IPR036390">
    <property type="entry name" value="WH_DNA-bd_sf"/>
</dbReference>
<evidence type="ECO:0000313" key="6">
    <source>
        <dbReference type="Proteomes" id="UP001058271"/>
    </source>
</evidence>
<dbReference type="InterPro" id="IPR023187">
    <property type="entry name" value="Tscrpt_reg_MarR-type_CS"/>
</dbReference>
<keyword evidence="2" id="KW-0238">DNA-binding</keyword>
<reference evidence="5" key="1">
    <citation type="submission" date="2021-04" db="EMBL/GenBank/DDBJ databases">
        <title>Biosynthetic gene clusters of Dactylosporangioum roseum.</title>
        <authorList>
            <person name="Hartkoorn R.C."/>
            <person name="Beaudoing E."/>
            <person name="Hot D."/>
            <person name="Moureu S."/>
        </authorList>
    </citation>
    <scope>NUCLEOTIDE SEQUENCE</scope>
    <source>
        <strain evidence="5">NRRL B-16295</strain>
    </source>
</reference>
<evidence type="ECO:0000256" key="3">
    <source>
        <dbReference type="ARBA" id="ARBA00023163"/>
    </source>
</evidence>
<dbReference type="InterPro" id="IPR036388">
    <property type="entry name" value="WH-like_DNA-bd_sf"/>
</dbReference>
<sequence>MSAVNARDRHRALDLVLELVVLLNADMGRRLAADQLTPARAAVLWALRRRGPVTQRELAEALEVSARNITGLVDGLAGADLVSREPHPTDRRATLVTLTRRGTRLVETLEAEQREFAALLFADMPATRFHGLLDGLADVVGRLKAEGLKTHE</sequence>
<name>A0ABY5Z2C1_9ACTN</name>
<dbReference type="Pfam" id="PF01047">
    <property type="entry name" value="MarR"/>
    <property type="match status" value="1"/>
</dbReference>
<evidence type="ECO:0000259" key="4">
    <source>
        <dbReference type="PROSITE" id="PS50995"/>
    </source>
</evidence>
<dbReference type="SUPFAM" id="SSF46785">
    <property type="entry name" value="Winged helix' DNA-binding domain"/>
    <property type="match status" value="1"/>
</dbReference>
<dbReference type="PROSITE" id="PS50995">
    <property type="entry name" value="HTH_MARR_2"/>
    <property type="match status" value="1"/>
</dbReference>
<accession>A0ABY5Z2C1</accession>
<dbReference type="InterPro" id="IPR000835">
    <property type="entry name" value="HTH_MarR-typ"/>
</dbReference>
<gene>
    <name evidence="5" type="ORF">Drose_34755</name>
</gene>
<dbReference type="InterPro" id="IPR039422">
    <property type="entry name" value="MarR/SlyA-like"/>
</dbReference>
<keyword evidence="6" id="KW-1185">Reference proteome</keyword>
<protein>
    <submittedName>
        <fullName evidence="5">MarR family transcriptional regulator</fullName>
    </submittedName>
</protein>
<organism evidence="5 6">
    <name type="scientific">Dactylosporangium roseum</name>
    <dbReference type="NCBI Taxonomy" id="47989"/>
    <lineage>
        <taxon>Bacteria</taxon>
        <taxon>Bacillati</taxon>
        <taxon>Actinomycetota</taxon>
        <taxon>Actinomycetes</taxon>
        <taxon>Micromonosporales</taxon>
        <taxon>Micromonosporaceae</taxon>
        <taxon>Dactylosporangium</taxon>
    </lineage>
</organism>
<proteinExistence type="predicted"/>
<keyword evidence="1" id="KW-0805">Transcription regulation</keyword>
<dbReference type="Gene3D" id="1.10.10.10">
    <property type="entry name" value="Winged helix-like DNA-binding domain superfamily/Winged helix DNA-binding domain"/>
    <property type="match status" value="1"/>
</dbReference>
<dbReference type="PANTHER" id="PTHR33164">
    <property type="entry name" value="TRANSCRIPTIONAL REGULATOR, MARR FAMILY"/>
    <property type="match status" value="1"/>
</dbReference>
<evidence type="ECO:0000256" key="1">
    <source>
        <dbReference type="ARBA" id="ARBA00023015"/>
    </source>
</evidence>
<dbReference type="EMBL" id="CP073721">
    <property type="protein sequence ID" value="UWZ36161.1"/>
    <property type="molecule type" value="Genomic_DNA"/>
</dbReference>
<dbReference type="SMART" id="SM00347">
    <property type="entry name" value="HTH_MARR"/>
    <property type="match status" value="1"/>
</dbReference>
<dbReference type="Proteomes" id="UP001058271">
    <property type="component" value="Chromosome"/>
</dbReference>
<dbReference type="PROSITE" id="PS01117">
    <property type="entry name" value="HTH_MARR_1"/>
    <property type="match status" value="1"/>
</dbReference>
<dbReference type="RefSeq" id="WP_260725485.1">
    <property type="nucleotide sequence ID" value="NZ_BAAABS010000031.1"/>
</dbReference>
<evidence type="ECO:0000313" key="5">
    <source>
        <dbReference type="EMBL" id="UWZ36161.1"/>
    </source>
</evidence>
<dbReference type="PRINTS" id="PR00598">
    <property type="entry name" value="HTHMARR"/>
</dbReference>
<keyword evidence="3" id="KW-0804">Transcription</keyword>
<feature type="domain" description="HTH marR-type" evidence="4">
    <location>
        <begin position="9"/>
        <end position="145"/>
    </location>
</feature>
<evidence type="ECO:0000256" key="2">
    <source>
        <dbReference type="ARBA" id="ARBA00023125"/>
    </source>
</evidence>
<dbReference type="PANTHER" id="PTHR33164:SF64">
    <property type="entry name" value="TRANSCRIPTIONAL REGULATOR SLYA"/>
    <property type="match status" value="1"/>
</dbReference>